<sequence>MVYYEQCNIHDQDIFMLLNSINAMSDGKDAN</sequence>
<reference evidence="1" key="1">
    <citation type="submission" date="2014-09" db="EMBL/GenBank/DDBJ databases">
        <authorList>
            <person name="Magalhaes I.L.F."/>
            <person name="Oliveira U."/>
            <person name="Santos F.R."/>
            <person name="Vidigal T.H.D.A."/>
            <person name="Brescovit A.D."/>
            <person name="Santos A.J."/>
        </authorList>
    </citation>
    <scope>NUCLEOTIDE SEQUENCE</scope>
    <source>
        <tissue evidence="1">Shoot tissue taken approximately 20 cm above the soil surface</tissue>
    </source>
</reference>
<accession>A0A0A8YQJ2</accession>
<protein>
    <submittedName>
        <fullName evidence="1">Uncharacterized protein</fullName>
    </submittedName>
</protein>
<organism evidence="1">
    <name type="scientific">Arundo donax</name>
    <name type="common">Giant reed</name>
    <name type="synonym">Donax arundinaceus</name>
    <dbReference type="NCBI Taxonomy" id="35708"/>
    <lineage>
        <taxon>Eukaryota</taxon>
        <taxon>Viridiplantae</taxon>
        <taxon>Streptophyta</taxon>
        <taxon>Embryophyta</taxon>
        <taxon>Tracheophyta</taxon>
        <taxon>Spermatophyta</taxon>
        <taxon>Magnoliopsida</taxon>
        <taxon>Liliopsida</taxon>
        <taxon>Poales</taxon>
        <taxon>Poaceae</taxon>
        <taxon>PACMAD clade</taxon>
        <taxon>Arundinoideae</taxon>
        <taxon>Arundineae</taxon>
        <taxon>Arundo</taxon>
    </lineage>
</organism>
<name>A0A0A8YQJ2_ARUDO</name>
<evidence type="ECO:0000313" key="1">
    <source>
        <dbReference type="EMBL" id="JAD28621.1"/>
    </source>
</evidence>
<proteinExistence type="predicted"/>
<reference evidence="1" key="2">
    <citation type="journal article" date="2015" name="Data Brief">
        <title>Shoot transcriptome of the giant reed, Arundo donax.</title>
        <authorList>
            <person name="Barrero R.A."/>
            <person name="Guerrero F.D."/>
            <person name="Moolhuijzen P."/>
            <person name="Goolsby J.A."/>
            <person name="Tidwell J."/>
            <person name="Bellgard S.E."/>
            <person name="Bellgard M.I."/>
        </authorList>
    </citation>
    <scope>NUCLEOTIDE SEQUENCE</scope>
    <source>
        <tissue evidence="1">Shoot tissue taken approximately 20 cm above the soil surface</tissue>
    </source>
</reference>
<dbReference type="EMBL" id="GBRH01269274">
    <property type="protein sequence ID" value="JAD28621.1"/>
    <property type="molecule type" value="Transcribed_RNA"/>
</dbReference>
<dbReference type="AlphaFoldDB" id="A0A0A8YQJ2"/>